<gene>
    <name evidence="2" type="ORF">ECPE_LOCUS12691</name>
</gene>
<dbReference type="Proteomes" id="UP000272942">
    <property type="component" value="Unassembled WGS sequence"/>
</dbReference>
<dbReference type="InterPro" id="IPR038499">
    <property type="entry name" value="BRO1_sf"/>
</dbReference>
<dbReference type="PANTHER" id="PTHR23030:SF30">
    <property type="entry name" value="TYROSINE-PROTEIN PHOSPHATASE NON-RECEPTOR TYPE 23"/>
    <property type="match status" value="1"/>
</dbReference>
<dbReference type="GO" id="GO:0043328">
    <property type="term" value="P:protein transport to vacuole involved in ubiquitin-dependent protein catabolic process via the multivesicular body sorting pathway"/>
    <property type="evidence" value="ECO:0007669"/>
    <property type="project" value="TreeGrafter"/>
</dbReference>
<keyword evidence="3" id="KW-1185">Reference proteome</keyword>
<dbReference type="AlphaFoldDB" id="A0A183B0F6"/>
<evidence type="ECO:0000313" key="4">
    <source>
        <dbReference type="WBParaSite" id="ECPE_0001272701-mRNA-1"/>
    </source>
</evidence>
<dbReference type="OrthoDB" id="2141925at2759"/>
<dbReference type="WBParaSite" id="ECPE_0001272701-mRNA-1">
    <property type="protein sequence ID" value="ECPE_0001272701-mRNA-1"/>
    <property type="gene ID" value="ECPE_0001272701"/>
</dbReference>
<sequence>MVLVSTGSGPIPTAEAKTASGVFDFLSSHVSMFGETSEILSDIMAAYSVTMQAQAQECVFFKAESGPIPAEMVAKIASKAREFYEEALKRCSVSSCKHGIPKLAYDLMKQLASRYGSAFSRRSMVEQIKPKDLTQVPSDGGIGKIELKMPILGTEVKDIFTDLVPLGFLEAKNQADALTRSLVAMEIQRLREATNALNAQVAYLVYFQLVRRVCDLEF</sequence>
<dbReference type="PANTHER" id="PTHR23030">
    <property type="entry name" value="PCD6 INTERACTING PROTEIN-RELATED"/>
    <property type="match status" value="1"/>
</dbReference>
<evidence type="ECO:0000259" key="1">
    <source>
        <dbReference type="PROSITE" id="PS51180"/>
    </source>
</evidence>
<organism evidence="4">
    <name type="scientific">Echinostoma caproni</name>
    <dbReference type="NCBI Taxonomy" id="27848"/>
    <lineage>
        <taxon>Eukaryota</taxon>
        <taxon>Metazoa</taxon>
        <taxon>Spiralia</taxon>
        <taxon>Lophotrochozoa</taxon>
        <taxon>Platyhelminthes</taxon>
        <taxon>Trematoda</taxon>
        <taxon>Digenea</taxon>
        <taxon>Plagiorchiida</taxon>
        <taxon>Echinostomata</taxon>
        <taxon>Echinostomatoidea</taxon>
        <taxon>Echinostomatidae</taxon>
        <taxon>Echinostoma</taxon>
    </lineage>
</organism>
<reference evidence="2 3" key="2">
    <citation type="submission" date="2018-11" db="EMBL/GenBank/DDBJ databases">
        <authorList>
            <consortium name="Pathogen Informatics"/>
        </authorList>
    </citation>
    <scope>NUCLEOTIDE SEQUENCE [LARGE SCALE GENOMIC DNA]</scope>
    <source>
        <strain evidence="2 3">Egypt</strain>
    </source>
</reference>
<reference evidence="4" key="1">
    <citation type="submission" date="2016-06" db="UniProtKB">
        <authorList>
            <consortium name="WormBaseParasite"/>
        </authorList>
    </citation>
    <scope>IDENTIFICATION</scope>
</reference>
<protein>
    <submittedName>
        <fullName evidence="4">BRO1 domain-containing protein</fullName>
    </submittedName>
</protein>
<proteinExistence type="predicted"/>
<name>A0A183B0F6_9TREM</name>
<evidence type="ECO:0000313" key="3">
    <source>
        <dbReference type="Proteomes" id="UP000272942"/>
    </source>
</evidence>
<dbReference type="Pfam" id="PF03097">
    <property type="entry name" value="BRO1"/>
    <property type="match status" value="1"/>
</dbReference>
<accession>A0A183B0F6</accession>
<dbReference type="PROSITE" id="PS51180">
    <property type="entry name" value="BRO1"/>
    <property type="match status" value="1"/>
</dbReference>
<dbReference type="GO" id="GO:0005768">
    <property type="term" value="C:endosome"/>
    <property type="evidence" value="ECO:0007669"/>
    <property type="project" value="TreeGrafter"/>
</dbReference>
<dbReference type="InterPro" id="IPR004328">
    <property type="entry name" value="BRO1_dom"/>
</dbReference>
<dbReference type="Gene3D" id="1.25.40.280">
    <property type="entry name" value="alix/aip1 like domains"/>
    <property type="match status" value="1"/>
</dbReference>
<dbReference type="EMBL" id="UZAN01053404">
    <property type="protein sequence ID" value="VDP89963.1"/>
    <property type="molecule type" value="Genomic_DNA"/>
</dbReference>
<feature type="domain" description="BRO1" evidence="1">
    <location>
        <begin position="19"/>
        <end position="197"/>
    </location>
</feature>
<evidence type="ECO:0000313" key="2">
    <source>
        <dbReference type="EMBL" id="VDP89963.1"/>
    </source>
</evidence>